<accession>A0AAD6UUS2</accession>
<name>A0AAD6UUS2_9AGAR</name>
<sequence>MCCIYGSHGKHLQLVAADSGLALSSTGNLLGQRSDRELHSVTASCPQPTHYGNFSWDGLKEAEVGYQKWPQHRRTAAAACFKNVGQTGAAKHIQRSGSGSDAAVQRHMDPKLPLFAAGCGTSGPWKRLGAVVCGTLQSVTARQQCDTSAVVSAAGTNNAGGPQSAGCMYLVRHKESQEQIFGKGRWLYKLQGGMSPSYSLVKYGLLKEKTGGTDFTAVAVL</sequence>
<evidence type="ECO:0000313" key="1">
    <source>
        <dbReference type="EMBL" id="KAJ7194054.1"/>
    </source>
</evidence>
<keyword evidence="2" id="KW-1185">Reference proteome</keyword>
<organism evidence="1 2">
    <name type="scientific">Mycena pura</name>
    <dbReference type="NCBI Taxonomy" id="153505"/>
    <lineage>
        <taxon>Eukaryota</taxon>
        <taxon>Fungi</taxon>
        <taxon>Dikarya</taxon>
        <taxon>Basidiomycota</taxon>
        <taxon>Agaricomycotina</taxon>
        <taxon>Agaricomycetes</taxon>
        <taxon>Agaricomycetidae</taxon>
        <taxon>Agaricales</taxon>
        <taxon>Marasmiineae</taxon>
        <taxon>Mycenaceae</taxon>
        <taxon>Mycena</taxon>
    </lineage>
</organism>
<evidence type="ECO:0000313" key="2">
    <source>
        <dbReference type="Proteomes" id="UP001219525"/>
    </source>
</evidence>
<gene>
    <name evidence="1" type="ORF">GGX14DRAFT_405015</name>
</gene>
<dbReference type="EMBL" id="JARJCW010000102">
    <property type="protein sequence ID" value="KAJ7194054.1"/>
    <property type="molecule type" value="Genomic_DNA"/>
</dbReference>
<reference evidence="1" key="1">
    <citation type="submission" date="2023-03" db="EMBL/GenBank/DDBJ databases">
        <title>Massive genome expansion in bonnet fungi (Mycena s.s.) driven by repeated elements and novel gene families across ecological guilds.</title>
        <authorList>
            <consortium name="Lawrence Berkeley National Laboratory"/>
            <person name="Harder C.B."/>
            <person name="Miyauchi S."/>
            <person name="Viragh M."/>
            <person name="Kuo A."/>
            <person name="Thoen E."/>
            <person name="Andreopoulos B."/>
            <person name="Lu D."/>
            <person name="Skrede I."/>
            <person name="Drula E."/>
            <person name="Henrissat B."/>
            <person name="Morin E."/>
            <person name="Kohler A."/>
            <person name="Barry K."/>
            <person name="LaButti K."/>
            <person name="Morin E."/>
            <person name="Salamov A."/>
            <person name="Lipzen A."/>
            <person name="Mereny Z."/>
            <person name="Hegedus B."/>
            <person name="Baldrian P."/>
            <person name="Stursova M."/>
            <person name="Weitz H."/>
            <person name="Taylor A."/>
            <person name="Grigoriev I.V."/>
            <person name="Nagy L.G."/>
            <person name="Martin F."/>
            <person name="Kauserud H."/>
        </authorList>
    </citation>
    <scope>NUCLEOTIDE SEQUENCE</scope>
    <source>
        <strain evidence="1">9144</strain>
    </source>
</reference>
<proteinExistence type="predicted"/>
<protein>
    <submittedName>
        <fullName evidence="1">Uncharacterized protein</fullName>
    </submittedName>
</protein>
<dbReference type="AlphaFoldDB" id="A0AAD6UUS2"/>
<comment type="caution">
    <text evidence="1">The sequence shown here is derived from an EMBL/GenBank/DDBJ whole genome shotgun (WGS) entry which is preliminary data.</text>
</comment>
<dbReference type="Proteomes" id="UP001219525">
    <property type="component" value="Unassembled WGS sequence"/>
</dbReference>